<dbReference type="Proteomes" id="UP000319255">
    <property type="component" value="Unassembled WGS sequence"/>
</dbReference>
<evidence type="ECO:0000313" key="3">
    <source>
        <dbReference type="Proteomes" id="UP000319255"/>
    </source>
</evidence>
<dbReference type="PANTHER" id="PTHR45947:SF15">
    <property type="entry name" value="TEICHURONIC ACID BIOSYNTHESIS GLYCOSYLTRANSFERASE TUAC-RELATED"/>
    <property type="match status" value="1"/>
</dbReference>
<dbReference type="Pfam" id="PF13439">
    <property type="entry name" value="Glyco_transf_4"/>
    <property type="match status" value="1"/>
</dbReference>
<dbReference type="InterPro" id="IPR028098">
    <property type="entry name" value="Glyco_trans_4-like_N"/>
</dbReference>
<evidence type="ECO:0000259" key="1">
    <source>
        <dbReference type="Pfam" id="PF13439"/>
    </source>
</evidence>
<organism evidence="2 3">
    <name type="scientific">Amaricoccus solimangrovi</name>
    <dbReference type="NCBI Taxonomy" id="2589815"/>
    <lineage>
        <taxon>Bacteria</taxon>
        <taxon>Pseudomonadati</taxon>
        <taxon>Pseudomonadota</taxon>
        <taxon>Alphaproteobacteria</taxon>
        <taxon>Rhodobacterales</taxon>
        <taxon>Paracoccaceae</taxon>
        <taxon>Amaricoccus</taxon>
    </lineage>
</organism>
<reference evidence="2 3" key="1">
    <citation type="submission" date="2019-06" db="EMBL/GenBank/DDBJ databases">
        <title>A novel bacterium of genus Amaricoccus, isolated from marine sediment.</title>
        <authorList>
            <person name="Huang H."/>
            <person name="Mo K."/>
            <person name="Hu Y."/>
        </authorList>
    </citation>
    <scope>NUCLEOTIDE SEQUENCE [LARGE SCALE GENOMIC DNA]</scope>
    <source>
        <strain evidence="2 3">HB172011</strain>
    </source>
</reference>
<dbReference type="PANTHER" id="PTHR45947">
    <property type="entry name" value="SULFOQUINOVOSYL TRANSFERASE SQD2"/>
    <property type="match status" value="1"/>
</dbReference>
<dbReference type="GO" id="GO:0016757">
    <property type="term" value="F:glycosyltransferase activity"/>
    <property type="evidence" value="ECO:0007669"/>
    <property type="project" value="TreeGrafter"/>
</dbReference>
<keyword evidence="3" id="KW-1185">Reference proteome</keyword>
<evidence type="ECO:0000313" key="2">
    <source>
        <dbReference type="EMBL" id="TPE48521.1"/>
    </source>
</evidence>
<dbReference type="InterPro" id="IPR050194">
    <property type="entry name" value="Glycosyltransferase_grp1"/>
</dbReference>
<feature type="domain" description="Glycosyltransferase subfamily 4-like N-terminal" evidence="1">
    <location>
        <begin position="47"/>
        <end position="208"/>
    </location>
</feature>
<dbReference type="SUPFAM" id="SSF53756">
    <property type="entry name" value="UDP-Glycosyltransferase/glycogen phosphorylase"/>
    <property type="match status" value="1"/>
</dbReference>
<dbReference type="Pfam" id="PF13692">
    <property type="entry name" value="Glyco_trans_1_4"/>
    <property type="match status" value="1"/>
</dbReference>
<accession>A0A501WNF4</accession>
<dbReference type="RefSeq" id="WP_140455408.1">
    <property type="nucleotide sequence ID" value="NZ_VFRP01000021.1"/>
</dbReference>
<dbReference type="EMBL" id="VFRP01000021">
    <property type="protein sequence ID" value="TPE48521.1"/>
    <property type="molecule type" value="Genomic_DNA"/>
</dbReference>
<protein>
    <submittedName>
        <fullName evidence="2">Glycosyltransferase family 4 protein</fullName>
    </submittedName>
</protein>
<dbReference type="Gene3D" id="3.40.50.2000">
    <property type="entry name" value="Glycogen Phosphorylase B"/>
    <property type="match status" value="2"/>
</dbReference>
<comment type="caution">
    <text evidence="2">The sequence shown here is derived from an EMBL/GenBank/DDBJ whole genome shotgun (WGS) entry which is preliminary data.</text>
</comment>
<sequence length="420" mass="45150">MRIAYLINTYPAPSHSFIRREIRALERRGVEIRRFALRGHGAPLVDPGDIAEQERVEYILARGPARLLATLGLEAARAPLRAARALRLALWLGRRAERRYLRHLVYLAEAAWLARRCRAGEISHVHAHFGTNSTAVALLAAALGGFGYSFTAHGPEEFDRPEALALGRKIAGSAFTVAVSAFGSAQLRRWAPAADWPRIEVVHCGIEPGHFPAPAPLPEGPVRLVSIGRLVEQKGQLLLIDALARAARDEDIRLTLVGDGELRGALEAAIAARGLARRVTITGWVDEARVRAELDAAHALVMPSFAEGLPMVVMEAMAAARPVVSTYVAGIPELVRPETGWLVPAGDGAALAEALVALARTPRPALAAMGLAARARVLERHDIDREAAKLAALFAGAPARRRAAPGWRAEPAAVPRPAPR</sequence>
<name>A0A501WNF4_9RHOB</name>
<keyword evidence="2" id="KW-0808">Transferase</keyword>
<gene>
    <name evidence="2" type="ORF">FJM51_17380</name>
</gene>
<dbReference type="OrthoDB" id="9790710at2"/>
<proteinExistence type="predicted"/>
<dbReference type="AlphaFoldDB" id="A0A501WNF4"/>